<comment type="caution">
    <text evidence="2">The sequence shown here is derived from an EMBL/GenBank/DDBJ whole genome shotgun (WGS) entry which is preliminary data.</text>
</comment>
<sequence length="552" mass="60252">MEHRNHDGAVTVYDFSRLPVPAALQRSLAVLFAARCRAGVWGSHATSTTAFREVGRFCGFLTGLDDCPPDLDRLTAAQLEWWHLAKVSTPGGSSDVRSISALLREDVRLQDGPVAEALARRVTPVRGEVASYGDDEFTAIKRVARHEFRAAVLRIEASTRALEAWRAGGTQPGSPEHALGEVLEVIARTGDVPREMLPSGKEFVPAKIRRALGGAGGRPWRRLFLSRTEAVSLGVLLMAEFGWNLAVIDRLRFPRAEPDPSRDGAPVYRIPVEKRRRGPERWHETENAADLGPRTPGRLITQALAATVHARAAVAAHDPAADYLLVSRTALRTISSADRERLRVGPFVIGISYDDVRWWHRRHGLSGSPFQRGRRTVVVRGGRGPAQHSQRTYDVTYVLADQRTRTEARPVIAAGAEAALQHARAALAARLAETADPTDQTTATADCHDPVSSAWPGGNGGCAASFLLCLGCANARVHPGHHPRLAHLDRALANLRSTTAPTTWDTRWAEHHERLQDLWQRLGPAARGHALTAVTDTDRAIVDHLLAGDLNP</sequence>
<evidence type="ECO:0008006" key="4">
    <source>
        <dbReference type="Google" id="ProtNLM"/>
    </source>
</evidence>
<evidence type="ECO:0000313" key="3">
    <source>
        <dbReference type="Proteomes" id="UP001550603"/>
    </source>
</evidence>
<protein>
    <recommendedName>
        <fullName evidence="4">Integrase</fullName>
    </recommendedName>
</protein>
<keyword evidence="3" id="KW-1185">Reference proteome</keyword>
<dbReference type="Proteomes" id="UP001550603">
    <property type="component" value="Unassembled WGS sequence"/>
</dbReference>
<evidence type="ECO:0000313" key="2">
    <source>
        <dbReference type="EMBL" id="MEU2269783.1"/>
    </source>
</evidence>
<evidence type="ECO:0000256" key="1">
    <source>
        <dbReference type="SAM" id="MobiDB-lite"/>
    </source>
</evidence>
<dbReference type="EMBL" id="JBEYBN010000041">
    <property type="protein sequence ID" value="MEU2269783.1"/>
    <property type="molecule type" value="Genomic_DNA"/>
</dbReference>
<reference evidence="2 3" key="1">
    <citation type="submission" date="2024-06" db="EMBL/GenBank/DDBJ databases">
        <title>The Natural Products Discovery Center: Release of the First 8490 Sequenced Strains for Exploring Actinobacteria Biosynthetic Diversity.</title>
        <authorList>
            <person name="Kalkreuter E."/>
            <person name="Kautsar S.A."/>
            <person name="Yang D."/>
            <person name="Bader C.D."/>
            <person name="Teijaro C.N."/>
            <person name="Fluegel L."/>
            <person name="Davis C.M."/>
            <person name="Simpson J.R."/>
            <person name="Lauterbach L."/>
            <person name="Steele A.D."/>
            <person name="Gui C."/>
            <person name="Meng S."/>
            <person name="Li G."/>
            <person name="Viehrig K."/>
            <person name="Ye F."/>
            <person name="Su P."/>
            <person name="Kiefer A.F."/>
            <person name="Nichols A."/>
            <person name="Cepeda A.J."/>
            <person name="Yan W."/>
            <person name="Fan B."/>
            <person name="Jiang Y."/>
            <person name="Adhikari A."/>
            <person name="Zheng C.-J."/>
            <person name="Schuster L."/>
            <person name="Cowan T.M."/>
            <person name="Smanski M.J."/>
            <person name="Chevrette M.G."/>
            <person name="De Carvalho L.P.S."/>
            <person name="Shen B."/>
        </authorList>
    </citation>
    <scope>NUCLEOTIDE SEQUENCE [LARGE SCALE GENOMIC DNA]</scope>
    <source>
        <strain evidence="2 3">NPDC019583</strain>
    </source>
</reference>
<feature type="region of interest" description="Disordered" evidence="1">
    <location>
        <begin position="276"/>
        <end position="295"/>
    </location>
</feature>
<dbReference type="RefSeq" id="WP_359791091.1">
    <property type="nucleotide sequence ID" value="NZ_JBEYBN010000041.1"/>
</dbReference>
<organism evidence="2 3">
    <name type="scientific">Streptomyces olindensis</name>
    <dbReference type="NCBI Taxonomy" id="358823"/>
    <lineage>
        <taxon>Bacteria</taxon>
        <taxon>Bacillati</taxon>
        <taxon>Actinomycetota</taxon>
        <taxon>Actinomycetes</taxon>
        <taxon>Kitasatosporales</taxon>
        <taxon>Streptomycetaceae</taxon>
        <taxon>Streptomyces</taxon>
    </lineage>
</organism>
<accession>A0ABV2Y0J9</accession>
<name>A0ABV2Y0J9_9ACTN</name>
<proteinExistence type="predicted"/>
<gene>
    <name evidence="2" type="ORF">ABZ568_25950</name>
</gene>